<evidence type="ECO:0000313" key="1">
    <source>
        <dbReference type="EMBL" id="GIY21681.1"/>
    </source>
</evidence>
<comment type="caution">
    <text evidence="1">The sequence shown here is derived from an EMBL/GenBank/DDBJ whole genome shotgun (WGS) entry which is preliminary data.</text>
</comment>
<gene>
    <name evidence="1" type="primary">AVEN_213403_1</name>
    <name evidence="1" type="ORF">CDAR_124641</name>
</gene>
<accession>A0AAV4RLP0</accession>
<sequence length="189" mass="20922">MAKYFVSYTYGRESQNSFLPYRCVRSVRRGTHREPPREVPVCPGRVLPHPVPQPADEVRQAAVAAAIPADGQLAGHRTAVLRAAGGQDAHRDAHPGHAAQRILFQLALHAAPVTHGWGPRAHMAHVHDGGPRSQEVAALLSPFISSGHRWLMLEKKNSNFGFLITIAVDFYLPQSCGAIYCRFYQTWRS</sequence>
<reference evidence="1 2" key="1">
    <citation type="submission" date="2021-06" db="EMBL/GenBank/DDBJ databases">
        <title>Caerostris darwini draft genome.</title>
        <authorList>
            <person name="Kono N."/>
            <person name="Arakawa K."/>
        </authorList>
    </citation>
    <scope>NUCLEOTIDE SEQUENCE [LARGE SCALE GENOMIC DNA]</scope>
</reference>
<dbReference type="AlphaFoldDB" id="A0AAV4RLP0"/>
<proteinExistence type="predicted"/>
<dbReference type="EMBL" id="BPLQ01006336">
    <property type="protein sequence ID" value="GIY21681.1"/>
    <property type="molecule type" value="Genomic_DNA"/>
</dbReference>
<evidence type="ECO:0000313" key="2">
    <source>
        <dbReference type="Proteomes" id="UP001054837"/>
    </source>
</evidence>
<keyword evidence="2" id="KW-1185">Reference proteome</keyword>
<dbReference type="Proteomes" id="UP001054837">
    <property type="component" value="Unassembled WGS sequence"/>
</dbReference>
<organism evidence="1 2">
    <name type="scientific">Caerostris darwini</name>
    <dbReference type="NCBI Taxonomy" id="1538125"/>
    <lineage>
        <taxon>Eukaryota</taxon>
        <taxon>Metazoa</taxon>
        <taxon>Ecdysozoa</taxon>
        <taxon>Arthropoda</taxon>
        <taxon>Chelicerata</taxon>
        <taxon>Arachnida</taxon>
        <taxon>Araneae</taxon>
        <taxon>Araneomorphae</taxon>
        <taxon>Entelegynae</taxon>
        <taxon>Araneoidea</taxon>
        <taxon>Araneidae</taxon>
        <taxon>Caerostris</taxon>
    </lineage>
</organism>
<name>A0AAV4RLP0_9ARAC</name>
<protein>
    <submittedName>
        <fullName evidence="1">Uncharacterized protein</fullName>
    </submittedName>
</protein>